<reference evidence="2 3" key="1">
    <citation type="submission" date="2018-06" db="EMBL/GenBank/DDBJ databases">
        <title>Genomic Encyclopedia of Archaeal and Bacterial Type Strains, Phase II (KMG-II): from individual species to whole genera.</title>
        <authorList>
            <person name="Goeker M."/>
        </authorList>
    </citation>
    <scope>NUCLEOTIDE SEQUENCE [LARGE SCALE GENOMIC DNA]</scope>
    <source>
        <strain evidence="2 3">DSM 24464</strain>
    </source>
</reference>
<dbReference type="InterPro" id="IPR018551">
    <property type="entry name" value="DUF2007"/>
</dbReference>
<organism evidence="2 3">
    <name type="scientific">Olleya aquimaris</name>
    <dbReference type="NCBI Taxonomy" id="639310"/>
    <lineage>
        <taxon>Bacteria</taxon>
        <taxon>Pseudomonadati</taxon>
        <taxon>Bacteroidota</taxon>
        <taxon>Flavobacteriia</taxon>
        <taxon>Flavobacteriales</taxon>
        <taxon>Flavobacteriaceae</taxon>
    </lineage>
</organism>
<keyword evidence="3" id="KW-1185">Reference proteome</keyword>
<accession>A0A327R6U3</accession>
<evidence type="ECO:0000313" key="2">
    <source>
        <dbReference type="EMBL" id="RAJ11885.1"/>
    </source>
</evidence>
<name>A0A327R6U3_9FLAO</name>
<feature type="domain" description="DUF2007" evidence="1">
    <location>
        <begin position="7"/>
        <end position="71"/>
    </location>
</feature>
<dbReference type="Pfam" id="PF09413">
    <property type="entry name" value="DUF2007"/>
    <property type="match status" value="1"/>
</dbReference>
<dbReference type="OrthoDB" id="1149279at2"/>
<dbReference type="AlphaFoldDB" id="A0A327R6U3"/>
<evidence type="ECO:0000313" key="3">
    <source>
        <dbReference type="Proteomes" id="UP000248703"/>
    </source>
</evidence>
<dbReference type="EMBL" id="QLLO01000011">
    <property type="protein sequence ID" value="RAJ11885.1"/>
    <property type="molecule type" value="Genomic_DNA"/>
</dbReference>
<comment type="caution">
    <text evidence="2">The sequence shown here is derived from an EMBL/GenBank/DDBJ whole genome shotgun (WGS) entry which is preliminary data.</text>
</comment>
<gene>
    <name evidence="2" type="ORF">LY08_02594</name>
</gene>
<evidence type="ECO:0000259" key="1">
    <source>
        <dbReference type="Pfam" id="PF09413"/>
    </source>
</evidence>
<sequence length="77" mass="8695">MESEYIKIFQGNFIIVQLVKTRLEEIGINPVIKDGNESGRLGGFVYDTPRVPEVFVHESELKKAMTIVNQVKAETEA</sequence>
<proteinExistence type="predicted"/>
<dbReference type="Proteomes" id="UP000248703">
    <property type="component" value="Unassembled WGS sequence"/>
</dbReference>
<dbReference type="RefSeq" id="WP_111660857.1">
    <property type="nucleotide sequence ID" value="NZ_QLLO01000011.1"/>
</dbReference>
<protein>
    <submittedName>
        <fullName evidence="2">Putative signal transducing protein</fullName>
    </submittedName>
</protein>